<proteinExistence type="predicted"/>
<organism evidence="2 3">
    <name type="scientific">Lactobacillus helveticus</name>
    <name type="common">Lactobacillus suntoryeus</name>
    <dbReference type="NCBI Taxonomy" id="1587"/>
    <lineage>
        <taxon>Bacteria</taxon>
        <taxon>Bacillati</taxon>
        <taxon>Bacillota</taxon>
        <taxon>Bacilli</taxon>
        <taxon>Lactobacillales</taxon>
        <taxon>Lactobacillaceae</taxon>
        <taxon>Lactobacillus</taxon>
    </lineage>
</organism>
<protein>
    <submittedName>
        <fullName evidence="2">Transcriptional regulator</fullName>
    </submittedName>
</protein>
<accession>A0A386RBY0</accession>
<dbReference type="Pfam" id="PF01381">
    <property type="entry name" value="HTH_3"/>
    <property type="match status" value="1"/>
</dbReference>
<dbReference type="InterPro" id="IPR010982">
    <property type="entry name" value="Lambda_DNA-bd_dom_sf"/>
</dbReference>
<dbReference type="EMBL" id="CP017982">
    <property type="protein sequence ID" value="AYE60644.1"/>
    <property type="molecule type" value="Genomic_DNA"/>
</dbReference>
<evidence type="ECO:0000259" key="1">
    <source>
        <dbReference type="PROSITE" id="PS50943"/>
    </source>
</evidence>
<dbReference type="SMART" id="SM00530">
    <property type="entry name" value="HTH_XRE"/>
    <property type="match status" value="1"/>
</dbReference>
<dbReference type="RefSeq" id="WP_120357052.1">
    <property type="nucleotide sequence ID" value="NZ_CP017982.1"/>
</dbReference>
<feature type="domain" description="HTH cro/C1-type" evidence="1">
    <location>
        <begin position="7"/>
        <end position="61"/>
    </location>
</feature>
<dbReference type="PROSITE" id="PS50943">
    <property type="entry name" value="HTH_CROC1"/>
    <property type="match status" value="1"/>
</dbReference>
<dbReference type="InterPro" id="IPR001387">
    <property type="entry name" value="Cro/C1-type_HTH"/>
</dbReference>
<gene>
    <name evidence="2" type="ORF">BC335_0092</name>
</gene>
<dbReference type="AlphaFoldDB" id="A0A386RBY0"/>
<sequence>MKISEALRKERKSLGLTQGQMIKESKISVTHYSKMENGQNRIFIDDLILILQLRGISITQFLKKYFSPNDNIDYSQISQELNQAFYDNDVKKAKELKLKILNTKHMSTELRDRANLIIAVLNSKDDKTDTAAVKQAMHDFFKHQEWMNDENAIVLLGNSFRKDNLNDVTPLVMMLIRKYKDLKEQSLIKQRRLATVGINYLYVLRKYFMYSDKVAFKILSWLESLATDPELCLLRELTLYFYFIYTNDDQAKGIKLILDQSGYKKISDDLPD</sequence>
<reference evidence="2 3" key="1">
    <citation type="submission" date="2016-10" db="EMBL/GenBank/DDBJ databases">
        <title>Complete genomic sequencing of Lactobacillus helveticus LH99 and comparative genome analysis.</title>
        <authorList>
            <person name="Li N."/>
            <person name="You C."/>
            <person name="Liu Z."/>
        </authorList>
    </citation>
    <scope>NUCLEOTIDE SEQUENCE [LARGE SCALE GENOMIC DNA]</scope>
    <source>
        <strain evidence="2 3">LH99</strain>
    </source>
</reference>
<evidence type="ECO:0000313" key="2">
    <source>
        <dbReference type="EMBL" id="AYE60644.1"/>
    </source>
</evidence>
<dbReference type="Proteomes" id="UP000267794">
    <property type="component" value="Chromosome"/>
</dbReference>
<dbReference type="CDD" id="cd00093">
    <property type="entry name" value="HTH_XRE"/>
    <property type="match status" value="1"/>
</dbReference>
<dbReference type="Gene3D" id="1.10.260.40">
    <property type="entry name" value="lambda repressor-like DNA-binding domains"/>
    <property type="match status" value="1"/>
</dbReference>
<name>A0A386RBY0_LACHE</name>
<evidence type="ECO:0000313" key="3">
    <source>
        <dbReference type="Proteomes" id="UP000267794"/>
    </source>
</evidence>
<dbReference type="SUPFAM" id="SSF47413">
    <property type="entry name" value="lambda repressor-like DNA-binding domains"/>
    <property type="match status" value="1"/>
</dbReference>
<dbReference type="GO" id="GO:0003677">
    <property type="term" value="F:DNA binding"/>
    <property type="evidence" value="ECO:0007669"/>
    <property type="project" value="InterPro"/>
</dbReference>